<evidence type="ECO:0000256" key="1">
    <source>
        <dbReference type="SAM" id="MobiDB-lite"/>
    </source>
</evidence>
<dbReference type="AlphaFoldDB" id="A0ABD3I4Z8"/>
<sequence length="197" mass="21293">MERRDENLFGRRISIGSPFSPTSVMGTPFPDSPDSDDGNTQFYQVLSSQPIRPRSRPFSQLPRQLPRDLNFSSHQMQFPAHSQFLPGLGIPPPPNFFGQIPSGFYAPPYIPAPLGGTATEFRDATAVPANQHLQPGPSSERHPAGPSTDRSQVEEVEEVNVAPPPSAADAEDPDLLNVAKAQVSVPGGLSLLIVFLN</sequence>
<accession>A0ABD3I4Z8</accession>
<feature type="region of interest" description="Disordered" evidence="1">
    <location>
        <begin position="129"/>
        <end position="173"/>
    </location>
</feature>
<proteinExistence type="predicted"/>
<name>A0ABD3I4Z8_9MARC</name>
<evidence type="ECO:0000313" key="3">
    <source>
        <dbReference type="Proteomes" id="UP001633002"/>
    </source>
</evidence>
<dbReference type="Proteomes" id="UP001633002">
    <property type="component" value="Unassembled WGS sequence"/>
</dbReference>
<organism evidence="2 3">
    <name type="scientific">Riccia sorocarpa</name>
    <dbReference type="NCBI Taxonomy" id="122646"/>
    <lineage>
        <taxon>Eukaryota</taxon>
        <taxon>Viridiplantae</taxon>
        <taxon>Streptophyta</taxon>
        <taxon>Embryophyta</taxon>
        <taxon>Marchantiophyta</taxon>
        <taxon>Marchantiopsida</taxon>
        <taxon>Marchantiidae</taxon>
        <taxon>Marchantiales</taxon>
        <taxon>Ricciaceae</taxon>
        <taxon>Riccia</taxon>
    </lineage>
</organism>
<keyword evidence="3" id="KW-1185">Reference proteome</keyword>
<comment type="caution">
    <text evidence="2">The sequence shown here is derived from an EMBL/GenBank/DDBJ whole genome shotgun (WGS) entry which is preliminary data.</text>
</comment>
<reference evidence="2 3" key="1">
    <citation type="submission" date="2024-09" db="EMBL/GenBank/DDBJ databases">
        <title>Chromosome-scale assembly of Riccia sorocarpa.</title>
        <authorList>
            <person name="Paukszto L."/>
        </authorList>
    </citation>
    <scope>NUCLEOTIDE SEQUENCE [LARGE SCALE GENOMIC DNA]</scope>
    <source>
        <strain evidence="2">LP-2024</strain>
        <tissue evidence="2">Aerial parts of the thallus</tissue>
    </source>
</reference>
<protein>
    <submittedName>
        <fullName evidence="2">Uncharacterized protein</fullName>
    </submittedName>
</protein>
<evidence type="ECO:0000313" key="2">
    <source>
        <dbReference type="EMBL" id="KAL3698541.1"/>
    </source>
</evidence>
<gene>
    <name evidence="2" type="ORF">R1sor_012617</name>
</gene>
<feature type="region of interest" description="Disordered" evidence="1">
    <location>
        <begin position="1"/>
        <end position="41"/>
    </location>
</feature>
<dbReference type="EMBL" id="JBJQOH010000002">
    <property type="protein sequence ID" value="KAL3698541.1"/>
    <property type="molecule type" value="Genomic_DNA"/>
</dbReference>